<dbReference type="STRING" id="29435.SAMN05216588_10613"/>
<sequence length="147" mass="16250">MRAQSFLLLFVLLLGACGGVDPDSPQGRRQVLFKQMLANSEELGGMLRGRLTFDLGRFAQGARQLDALSGQPWQYFPEPDESERSTARAEIWQQHERFQVLAAELQDATSRLAALAGRPQVSGAELQAALSPVEGACKRCHESFRAY</sequence>
<dbReference type="PROSITE" id="PS51257">
    <property type="entry name" value="PROKAR_LIPOPROTEIN"/>
    <property type="match status" value="1"/>
</dbReference>
<protein>
    <submittedName>
        <fullName evidence="8">Cytochrome c556</fullName>
    </submittedName>
</protein>
<dbReference type="AlphaFoldDB" id="A0A1G8DZ38"/>
<keyword evidence="1" id="KW-0813">Transport</keyword>
<dbReference type="RefSeq" id="WP_084304708.1">
    <property type="nucleotide sequence ID" value="NZ_FNDG01000006.1"/>
</dbReference>
<dbReference type="Gene3D" id="1.20.120.10">
    <property type="entry name" value="Cytochrome c/b562"/>
    <property type="match status" value="1"/>
</dbReference>
<proteinExistence type="predicted"/>
<evidence type="ECO:0000256" key="5">
    <source>
        <dbReference type="ARBA" id="ARBA00023004"/>
    </source>
</evidence>
<evidence type="ECO:0000256" key="4">
    <source>
        <dbReference type="ARBA" id="ARBA00022982"/>
    </source>
</evidence>
<dbReference type="Pfam" id="PF01322">
    <property type="entry name" value="Cytochrom_C_2"/>
    <property type="match status" value="1"/>
</dbReference>
<dbReference type="PROSITE" id="PS51009">
    <property type="entry name" value="CYTCII"/>
    <property type="match status" value="1"/>
</dbReference>
<evidence type="ECO:0000313" key="8">
    <source>
        <dbReference type="EMBL" id="SDH62821.1"/>
    </source>
</evidence>
<name>A0A1G8DZ38_9GAMM</name>
<dbReference type="InterPro" id="IPR010980">
    <property type="entry name" value="Cyt_c/b562"/>
</dbReference>
<dbReference type="PIRSF" id="PIRSF000027">
    <property type="entry name" value="Cytc_c_prime"/>
    <property type="match status" value="1"/>
</dbReference>
<evidence type="ECO:0000256" key="2">
    <source>
        <dbReference type="ARBA" id="ARBA00022617"/>
    </source>
</evidence>
<dbReference type="GO" id="GO:0022900">
    <property type="term" value="P:electron transport chain"/>
    <property type="evidence" value="ECO:0007669"/>
    <property type="project" value="InterPro"/>
</dbReference>
<evidence type="ECO:0000256" key="1">
    <source>
        <dbReference type="ARBA" id="ARBA00022448"/>
    </source>
</evidence>
<dbReference type="InterPro" id="IPR012127">
    <property type="entry name" value="Cyt_c_prime"/>
</dbReference>
<dbReference type="GO" id="GO:0042597">
    <property type="term" value="C:periplasmic space"/>
    <property type="evidence" value="ECO:0007669"/>
    <property type="project" value="InterPro"/>
</dbReference>
<reference evidence="8 9" key="1">
    <citation type="submission" date="2016-10" db="EMBL/GenBank/DDBJ databases">
        <authorList>
            <person name="de Groot N.N."/>
        </authorList>
    </citation>
    <scope>NUCLEOTIDE SEQUENCE [LARGE SCALE GENOMIC DNA]</scope>
    <source>
        <strain evidence="8 9">LMG 18387</strain>
    </source>
</reference>
<keyword evidence="5 6" id="KW-0408">Iron</keyword>
<keyword evidence="2 7" id="KW-0349">Heme</keyword>
<dbReference type="GO" id="GO:0009055">
    <property type="term" value="F:electron transfer activity"/>
    <property type="evidence" value="ECO:0007669"/>
    <property type="project" value="InterPro"/>
</dbReference>
<evidence type="ECO:0000313" key="9">
    <source>
        <dbReference type="Proteomes" id="UP000198606"/>
    </source>
</evidence>
<dbReference type="InterPro" id="IPR002321">
    <property type="entry name" value="Cyt_c_II"/>
</dbReference>
<comment type="PTM">
    <text evidence="7">Binds 1 heme group per subunit.</text>
</comment>
<dbReference type="SUPFAM" id="SSF47175">
    <property type="entry name" value="Cytochromes"/>
    <property type="match status" value="1"/>
</dbReference>
<keyword evidence="3 6" id="KW-0479">Metal-binding</keyword>
<evidence type="ECO:0000256" key="3">
    <source>
        <dbReference type="ARBA" id="ARBA00022723"/>
    </source>
</evidence>
<evidence type="ECO:0000256" key="7">
    <source>
        <dbReference type="PIRSR" id="PIRSR000027-2"/>
    </source>
</evidence>
<evidence type="ECO:0000256" key="6">
    <source>
        <dbReference type="PIRSR" id="PIRSR000027-1"/>
    </source>
</evidence>
<feature type="binding site" description="covalent" evidence="7">
    <location>
        <position position="140"/>
    </location>
    <ligand>
        <name>heme c</name>
        <dbReference type="ChEBI" id="CHEBI:61717"/>
    </ligand>
</feature>
<keyword evidence="4" id="KW-0249">Electron transport</keyword>
<accession>A0A1G8DZ38</accession>
<dbReference type="Proteomes" id="UP000198606">
    <property type="component" value="Unassembled WGS sequence"/>
</dbReference>
<dbReference type="GO" id="GO:0005506">
    <property type="term" value="F:iron ion binding"/>
    <property type="evidence" value="ECO:0007669"/>
    <property type="project" value="InterPro"/>
</dbReference>
<feature type="binding site" description="axial binding residue" evidence="6">
    <location>
        <position position="141"/>
    </location>
    <ligand>
        <name>heme c</name>
        <dbReference type="ChEBI" id="CHEBI:61717"/>
    </ligand>
    <ligandPart>
        <name>Fe</name>
        <dbReference type="ChEBI" id="CHEBI:18248"/>
    </ligandPart>
</feature>
<organism evidence="8 9">
    <name type="scientific">Phytopseudomonas flavescens</name>
    <dbReference type="NCBI Taxonomy" id="29435"/>
    <lineage>
        <taxon>Bacteria</taxon>
        <taxon>Pseudomonadati</taxon>
        <taxon>Pseudomonadota</taxon>
        <taxon>Gammaproteobacteria</taxon>
        <taxon>Pseudomonadales</taxon>
        <taxon>Pseudomonadaceae</taxon>
        <taxon>Phytopseudomonas</taxon>
    </lineage>
</organism>
<gene>
    <name evidence="8" type="ORF">SAMN05216588_10613</name>
</gene>
<feature type="binding site" description="covalent" evidence="7">
    <location>
        <position position="137"/>
    </location>
    <ligand>
        <name>heme c</name>
        <dbReference type="ChEBI" id="CHEBI:61717"/>
    </ligand>
</feature>
<dbReference type="GO" id="GO:0020037">
    <property type="term" value="F:heme binding"/>
    <property type="evidence" value="ECO:0007669"/>
    <property type="project" value="InterPro"/>
</dbReference>
<dbReference type="EMBL" id="FNDG01000006">
    <property type="protein sequence ID" value="SDH62821.1"/>
    <property type="molecule type" value="Genomic_DNA"/>
</dbReference>